<dbReference type="SUPFAM" id="SSF48452">
    <property type="entry name" value="TPR-like"/>
    <property type="match status" value="1"/>
</dbReference>
<protein>
    <submittedName>
        <fullName evidence="2">XRE family transcriptional regulator</fullName>
    </submittedName>
</protein>
<sequence length="427" mass="49978">MIESLTSQTIGELIRAKRTELGISLSEVSRVTGVSKGVISKIESGETKRPELRTLKPMADFLDIPYEDIIERYIEMEQRIGILDVLLSESIEISNLSLITKVAKKLLESPHEDTYTLLEHLYKLANTNTNKEIRLTFYNIIISYARVHGVPMYIAKGLYQKYLIEREDLKRLEESFKVGEESLHYIDFLSDEEKIIFYFRMTLHAHNIKKYSECIELCKMGLTEDTTKTELKARAYLAMINSLLFLERYDEVEHHLDIFEEYEYRFVLDATNITRAIVKAKKKDFVLAIPMLRECLKVVSKDLKIHVANELLDVFFQTMDMDSIAELLTLEDECMIINPQTPYQHISIGTFYRHKGNFMMETGIPDQGKESYLQSLRIYRRINAYQEITECMKNIFEYFSKNLMSVDIEYVKRLNEVYNGAVRKKCN</sequence>
<dbReference type="EMBL" id="CP033464">
    <property type="protein sequence ID" value="QDX92836.1"/>
    <property type="molecule type" value="Genomic_DNA"/>
</dbReference>
<dbReference type="GO" id="GO:0003677">
    <property type="term" value="F:DNA binding"/>
    <property type="evidence" value="ECO:0007669"/>
    <property type="project" value="InterPro"/>
</dbReference>
<keyword evidence="3" id="KW-1185">Reference proteome</keyword>
<dbReference type="CDD" id="cd00093">
    <property type="entry name" value="HTH_XRE"/>
    <property type="match status" value="1"/>
</dbReference>
<organism evidence="2 3">
    <name type="scientific">Brevibacillus laterosporus</name>
    <name type="common">Bacillus laterosporus</name>
    <dbReference type="NCBI Taxonomy" id="1465"/>
    <lineage>
        <taxon>Bacteria</taxon>
        <taxon>Bacillati</taxon>
        <taxon>Bacillota</taxon>
        <taxon>Bacilli</taxon>
        <taxon>Bacillales</taxon>
        <taxon>Paenibacillaceae</taxon>
        <taxon>Brevibacillus</taxon>
    </lineage>
</organism>
<evidence type="ECO:0000259" key="1">
    <source>
        <dbReference type="PROSITE" id="PS50943"/>
    </source>
</evidence>
<dbReference type="InterPro" id="IPR010982">
    <property type="entry name" value="Lambda_DNA-bd_dom_sf"/>
</dbReference>
<dbReference type="OrthoDB" id="2474838at2"/>
<proteinExistence type="predicted"/>
<dbReference type="Proteomes" id="UP000319432">
    <property type="component" value="Chromosome"/>
</dbReference>
<reference evidence="2 3" key="1">
    <citation type="submission" date="2018-11" db="EMBL/GenBank/DDBJ databases">
        <title>Phylogenetic determinants of toxin gene distribution in genomes of Brevibacillus laterosporus.</title>
        <authorList>
            <person name="Glare T.R."/>
            <person name="Durrant A."/>
            <person name="Berry C."/>
            <person name="Palma L."/>
            <person name="Ormskirk M."/>
            <person name="Cox M.O."/>
        </authorList>
    </citation>
    <scope>NUCLEOTIDE SEQUENCE [LARGE SCALE GENOMIC DNA]</scope>
    <source>
        <strain evidence="2 3">1821L</strain>
    </source>
</reference>
<evidence type="ECO:0000313" key="3">
    <source>
        <dbReference type="Proteomes" id="UP000319432"/>
    </source>
</evidence>
<gene>
    <name evidence="2" type="ORF">EEL30_11295</name>
</gene>
<name>A0A518V769_BRELA</name>
<dbReference type="InterPro" id="IPR001387">
    <property type="entry name" value="Cro/C1-type_HTH"/>
</dbReference>
<dbReference type="AlphaFoldDB" id="A0A518V769"/>
<dbReference type="InterPro" id="IPR011990">
    <property type="entry name" value="TPR-like_helical_dom_sf"/>
</dbReference>
<evidence type="ECO:0000313" key="2">
    <source>
        <dbReference type="EMBL" id="QDX92836.1"/>
    </source>
</evidence>
<dbReference type="SUPFAM" id="SSF47413">
    <property type="entry name" value="lambda repressor-like DNA-binding domains"/>
    <property type="match status" value="1"/>
</dbReference>
<feature type="domain" description="HTH cro/C1-type" evidence="1">
    <location>
        <begin position="14"/>
        <end position="69"/>
    </location>
</feature>
<dbReference type="Gene3D" id="1.10.260.40">
    <property type="entry name" value="lambda repressor-like DNA-binding domains"/>
    <property type="match status" value="1"/>
</dbReference>
<dbReference type="PROSITE" id="PS50943">
    <property type="entry name" value="HTH_CROC1"/>
    <property type="match status" value="1"/>
</dbReference>
<dbReference type="Gene3D" id="1.25.40.10">
    <property type="entry name" value="Tetratricopeptide repeat domain"/>
    <property type="match status" value="1"/>
</dbReference>
<accession>A0A518V769</accession>
<dbReference type="SMART" id="SM00530">
    <property type="entry name" value="HTH_XRE"/>
    <property type="match status" value="1"/>
</dbReference>
<dbReference type="Pfam" id="PF01381">
    <property type="entry name" value="HTH_3"/>
    <property type="match status" value="1"/>
</dbReference>